<evidence type="ECO:0000256" key="1">
    <source>
        <dbReference type="ARBA" id="ARBA00000085"/>
    </source>
</evidence>
<reference evidence="12" key="1">
    <citation type="journal article" date="2019" name="Int. J. Syst. Evol. Microbiol.">
        <title>The Global Catalogue of Microorganisms (GCM) 10K type strain sequencing project: providing services to taxonomists for standard genome sequencing and annotation.</title>
        <authorList>
            <consortium name="The Broad Institute Genomics Platform"/>
            <consortium name="The Broad Institute Genome Sequencing Center for Infectious Disease"/>
            <person name="Wu L."/>
            <person name="Ma J."/>
        </authorList>
    </citation>
    <scope>NUCLEOTIDE SEQUENCE [LARGE SCALE GENOMIC DNA]</scope>
    <source>
        <strain evidence="12">KCTC 23314</strain>
    </source>
</reference>
<feature type="transmembrane region" description="Helical" evidence="9">
    <location>
        <begin position="145"/>
        <end position="163"/>
    </location>
</feature>
<dbReference type="PANTHER" id="PTHR42878">
    <property type="entry name" value="TWO-COMPONENT HISTIDINE KINASE"/>
    <property type="match status" value="1"/>
</dbReference>
<dbReference type="InterPro" id="IPR004358">
    <property type="entry name" value="Sig_transdc_His_kin-like_C"/>
</dbReference>
<keyword evidence="7" id="KW-0067">ATP-binding</keyword>
<proteinExistence type="predicted"/>
<dbReference type="Proteomes" id="UP000626210">
    <property type="component" value="Unassembled WGS sequence"/>
</dbReference>
<dbReference type="InterPro" id="IPR003661">
    <property type="entry name" value="HisK_dim/P_dom"/>
</dbReference>
<dbReference type="Pfam" id="PF00512">
    <property type="entry name" value="HisKA"/>
    <property type="match status" value="1"/>
</dbReference>
<dbReference type="InterPro" id="IPR036890">
    <property type="entry name" value="HATPase_C_sf"/>
</dbReference>
<feature type="transmembrane region" description="Helical" evidence="9">
    <location>
        <begin position="21"/>
        <end position="42"/>
    </location>
</feature>
<comment type="catalytic activity">
    <reaction evidence="1">
        <text>ATP + protein L-histidine = ADP + protein N-phospho-L-histidine.</text>
        <dbReference type="EC" id="2.7.13.3"/>
    </reaction>
</comment>
<evidence type="ECO:0000259" key="10">
    <source>
        <dbReference type="PROSITE" id="PS50109"/>
    </source>
</evidence>
<sequence length="510" mass="53122">MANLGWQRTVAGRDGLWRTPAAHLALALLAAGLAACSLAGWWLDRPILTTLVPGRPALSPMTAVLMLVACAAACALRRRPPAAAALAGVQAACGAGIVLAHLADIPLTSGLRLPWWSSALTGALFALSGLASLLLALGRLACGQMLACAVLLFTGLVGLGHAFPGADLYAFMPGTGVALPTVLAFGALSASLLLARPHGGVVGALTSRNTVGRFGRLLLLAGAACVLLVAALVIVARRVAAFDAETAVLLVAWSAVAVLWGMLWALAVAVQRAELARVQAERERDEMRQLVAAAVTHDLRSPLQTAVVSASLLQRLVTGPQAEAALARLQRSNRRLDRLLRSLLDTLSLDAGRPLRLQACFVECQALLAEVVTENEAALGARVAWEGSASGWWDRDALFRVVENLLLNAVKYGAPASPIWCRLATTADGSTVLTVENLGTPIAPSDREAIFRPFARGQGTAHKGWGIGLAFAHAVALAHGGALRLVRSDAQATVFALELPADARAKLASK</sequence>
<organism evidence="11 12">
    <name type="scientific">Pseudorhodoferax aquiterrae</name>
    <dbReference type="NCBI Taxonomy" id="747304"/>
    <lineage>
        <taxon>Bacteria</taxon>
        <taxon>Pseudomonadati</taxon>
        <taxon>Pseudomonadota</taxon>
        <taxon>Betaproteobacteria</taxon>
        <taxon>Burkholderiales</taxon>
        <taxon>Comamonadaceae</taxon>
    </lineage>
</organism>
<feature type="transmembrane region" description="Helical" evidence="9">
    <location>
        <begin position="115"/>
        <end position="138"/>
    </location>
</feature>
<keyword evidence="3" id="KW-0597">Phosphoprotein</keyword>
<comment type="caution">
    <text evidence="11">The sequence shown here is derived from an EMBL/GenBank/DDBJ whole genome shotgun (WGS) entry which is preliminary data.</text>
</comment>
<dbReference type="PRINTS" id="PR00344">
    <property type="entry name" value="BCTRLSENSOR"/>
</dbReference>
<dbReference type="PROSITE" id="PS50109">
    <property type="entry name" value="HIS_KIN"/>
    <property type="match status" value="1"/>
</dbReference>
<name>A0ABQ3G7S1_9BURK</name>
<dbReference type="SUPFAM" id="SSF55874">
    <property type="entry name" value="ATPase domain of HSP90 chaperone/DNA topoisomerase II/histidine kinase"/>
    <property type="match status" value="1"/>
</dbReference>
<dbReference type="Pfam" id="PF02518">
    <property type="entry name" value="HATPase_c"/>
    <property type="match status" value="1"/>
</dbReference>
<keyword evidence="12" id="KW-1185">Reference proteome</keyword>
<evidence type="ECO:0000256" key="7">
    <source>
        <dbReference type="ARBA" id="ARBA00022840"/>
    </source>
</evidence>
<gene>
    <name evidence="11" type="ORF">GCM10007320_48790</name>
</gene>
<keyword evidence="5" id="KW-0547">Nucleotide-binding</keyword>
<keyword evidence="9" id="KW-1133">Transmembrane helix</keyword>
<dbReference type="SMART" id="SM00387">
    <property type="entry name" value="HATPase_c"/>
    <property type="match status" value="1"/>
</dbReference>
<evidence type="ECO:0000313" key="12">
    <source>
        <dbReference type="Proteomes" id="UP000626210"/>
    </source>
</evidence>
<dbReference type="EC" id="2.7.13.3" evidence="2"/>
<dbReference type="InterPro" id="IPR003594">
    <property type="entry name" value="HATPase_dom"/>
</dbReference>
<dbReference type="Gene3D" id="3.30.565.10">
    <property type="entry name" value="Histidine kinase-like ATPase, C-terminal domain"/>
    <property type="match status" value="1"/>
</dbReference>
<dbReference type="InterPro" id="IPR005467">
    <property type="entry name" value="His_kinase_dom"/>
</dbReference>
<feature type="transmembrane region" description="Helical" evidence="9">
    <location>
        <begin position="248"/>
        <end position="270"/>
    </location>
</feature>
<keyword evidence="9" id="KW-0812">Transmembrane</keyword>
<evidence type="ECO:0000313" key="11">
    <source>
        <dbReference type="EMBL" id="GHC95664.1"/>
    </source>
</evidence>
<feature type="transmembrane region" description="Helical" evidence="9">
    <location>
        <begin position="169"/>
        <end position="195"/>
    </location>
</feature>
<evidence type="ECO:0000256" key="2">
    <source>
        <dbReference type="ARBA" id="ARBA00012438"/>
    </source>
</evidence>
<keyword evidence="8" id="KW-0902">Two-component regulatory system</keyword>
<feature type="transmembrane region" description="Helical" evidence="9">
    <location>
        <begin position="216"/>
        <end position="236"/>
    </location>
</feature>
<feature type="domain" description="Histidine kinase" evidence="10">
    <location>
        <begin position="294"/>
        <end position="503"/>
    </location>
</feature>
<feature type="transmembrane region" description="Helical" evidence="9">
    <location>
        <begin position="83"/>
        <end position="103"/>
    </location>
</feature>
<feature type="transmembrane region" description="Helical" evidence="9">
    <location>
        <begin position="57"/>
        <end position="76"/>
    </location>
</feature>
<evidence type="ECO:0000256" key="4">
    <source>
        <dbReference type="ARBA" id="ARBA00022679"/>
    </source>
</evidence>
<accession>A0ABQ3G7S1</accession>
<protein>
    <recommendedName>
        <fullName evidence="2">histidine kinase</fullName>
        <ecNumber evidence="2">2.7.13.3</ecNumber>
    </recommendedName>
</protein>
<dbReference type="SUPFAM" id="SSF47384">
    <property type="entry name" value="Homodimeric domain of signal transducing histidine kinase"/>
    <property type="match status" value="1"/>
</dbReference>
<keyword evidence="6" id="KW-0418">Kinase</keyword>
<dbReference type="Gene3D" id="1.10.287.130">
    <property type="match status" value="1"/>
</dbReference>
<dbReference type="SMART" id="SM00388">
    <property type="entry name" value="HisKA"/>
    <property type="match status" value="1"/>
</dbReference>
<dbReference type="InterPro" id="IPR036097">
    <property type="entry name" value="HisK_dim/P_sf"/>
</dbReference>
<evidence type="ECO:0000256" key="6">
    <source>
        <dbReference type="ARBA" id="ARBA00022777"/>
    </source>
</evidence>
<evidence type="ECO:0000256" key="8">
    <source>
        <dbReference type="ARBA" id="ARBA00023012"/>
    </source>
</evidence>
<dbReference type="RefSeq" id="WP_189689489.1">
    <property type="nucleotide sequence ID" value="NZ_BMYK01000021.1"/>
</dbReference>
<keyword evidence="9" id="KW-0472">Membrane</keyword>
<evidence type="ECO:0000256" key="5">
    <source>
        <dbReference type="ARBA" id="ARBA00022741"/>
    </source>
</evidence>
<evidence type="ECO:0000256" key="3">
    <source>
        <dbReference type="ARBA" id="ARBA00022553"/>
    </source>
</evidence>
<dbReference type="EMBL" id="BMYK01000021">
    <property type="protein sequence ID" value="GHC95664.1"/>
    <property type="molecule type" value="Genomic_DNA"/>
</dbReference>
<dbReference type="PANTHER" id="PTHR42878:SF7">
    <property type="entry name" value="SENSOR HISTIDINE KINASE GLRK"/>
    <property type="match status" value="1"/>
</dbReference>
<evidence type="ECO:0000256" key="9">
    <source>
        <dbReference type="SAM" id="Phobius"/>
    </source>
</evidence>
<keyword evidence="4" id="KW-0808">Transferase</keyword>
<dbReference type="InterPro" id="IPR050351">
    <property type="entry name" value="BphY/WalK/GraS-like"/>
</dbReference>